<feature type="domain" description="CzcB-like barrel-sandwich hybrid" evidence="5">
    <location>
        <begin position="66"/>
        <end position="202"/>
    </location>
</feature>
<reference evidence="6" key="2">
    <citation type="submission" date="2021-04" db="EMBL/GenBank/DDBJ databases">
        <authorList>
            <person name="Karlyshev A.V."/>
        </authorList>
    </citation>
    <scope>NUCLEOTIDE SEQUENCE</scope>
    <source>
        <strain evidence="6">LMG 29479</strain>
    </source>
</reference>
<name>A0A8J8AWP9_9GAMM</name>
<dbReference type="SUPFAM" id="SSF111369">
    <property type="entry name" value="HlyD-like secretion proteins"/>
    <property type="match status" value="1"/>
</dbReference>
<dbReference type="Gene3D" id="2.40.50.100">
    <property type="match status" value="1"/>
</dbReference>
<dbReference type="RefSeq" id="WP_211925768.1">
    <property type="nucleotide sequence ID" value="NZ_JAGQFT020000012.1"/>
</dbReference>
<evidence type="ECO:0000256" key="2">
    <source>
        <dbReference type="SAM" id="Coils"/>
    </source>
</evidence>
<accession>A0A8J8AWP9</accession>
<evidence type="ECO:0000313" key="6">
    <source>
        <dbReference type="EMBL" id="MBR0561801.1"/>
    </source>
</evidence>
<evidence type="ECO:0000313" key="8">
    <source>
        <dbReference type="Proteomes" id="UP000675747"/>
    </source>
</evidence>
<feature type="domain" description="CusB-like beta-barrel" evidence="4">
    <location>
        <begin position="212"/>
        <end position="284"/>
    </location>
</feature>
<comment type="similarity">
    <text evidence="1">Belongs to the membrane fusion protein (MFP) (TC 8.A.1) family.</text>
</comment>
<protein>
    <submittedName>
        <fullName evidence="6">Efflux RND transporter periplasmic adaptor subunit</fullName>
    </submittedName>
</protein>
<keyword evidence="8" id="KW-1185">Reference proteome</keyword>
<evidence type="ECO:0000259" key="5">
    <source>
        <dbReference type="Pfam" id="PF25973"/>
    </source>
</evidence>
<dbReference type="PANTHER" id="PTHR30469">
    <property type="entry name" value="MULTIDRUG RESISTANCE PROTEIN MDTA"/>
    <property type="match status" value="1"/>
</dbReference>
<dbReference type="GO" id="GO:0015562">
    <property type="term" value="F:efflux transmembrane transporter activity"/>
    <property type="evidence" value="ECO:0007669"/>
    <property type="project" value="TreeGrafter"/>
</dbReference>
<dbReference type="PANTHER" id="PTHR30469:SF15">
    <property type="entry name" value="HLYD FAMILY OF SECRETION PROTEINS"/>
    <property type="match status" value="1"/>
</dbReference>
<evidence type="ECO:0000313" key="7">
    <source>
        <dbReference type="EMBL" id="MBS7458591.1"/>
    </source>
</evidence>
<dbReference type="EMBL" id="JAGQFT010000022">
    <property type="protein sequence ID" value="MBR0561801.1"/>
    <property type="molecule type" value="Genomic_DNA"/>
</dbReference>
<evidence type="ECO:0000259" key="4">
    <source>
        <dbReference type="Pfam" id="PF25954"/>
    </source>
</evidence>
<feature type="chain" id="PRO_5042774349" evidence="3">
    <location>
        <begin position="22"/>
        <end position="367"/>
    </location>
</feature>
<dbReference type="EMBL" id="JAGQFT020000012">
    <property type="protein sequence ID" value="MBS7458591.1"/>
    <property type="molecule type" value="Genomic_DNA"/>
</dbReference>
<organism evidence="6">
    <name type="scientific">Coralloluteibacterium stylophorae</name>
    <dbReference type="NCBI Taxonomy" id="1776034"/>
    <lineage>
        <taxon>Bacteria</taxon>
        <taxon>Pseudomonadati</taxon>
        <taxon>Pseudomonadota</taxon>
        <taxon>Gammaproteobacteria</taxon>
        <taxon>Lysobacterales</taxon>
        <taxon>Lysobacteraceae</taxon>
        <taxon>Coralloluteibacterium</taxon>
    </lineage>
</organism>
<dbReference type="Pfam" id="PF25973">
    <property type="entry name" value="BSH_CzcB"/>
    <property type="match status" value="1"/>
</dbReference>
<dbReference type="InterPro" id="IPR058647">
    <property type="entry name" value="BSH_CzcB-like"/>
</dbReference>
<dbReference type="PROSITE" id="PS51257">
    <property type="entry name" value="PROKAR_LIPOPROTEIN"/>
    <property type="match status" value="1"/>
</dbReference>
<reference evidence="7 8" key="1">
    <citation type="journal article" date="2021" name="Microbiol. Resour. Announc.">
        <title>Draft Genome Sequence of Coralloluteibacterium stylophorae LMG 29479T.</title>
        <authorList>
            <person name="Karlyshev A.V."/>
            <person name="Kudryashova E.B."/>
            <person name="Ariskina E.V."/>
            <person name="Conroy A.P."/>
            <person name="Abidueva E.Y."/>
        </authorList>
    </citation>
    <scope>NUCLEOTIDE SEQUENCE [LARGE SCALE GENOMIC DNA]</scope>
    <source>
        <strain evidence="7 8">LMG 29479</strain>
    </source>
</reference>
<comment type="caution">
    <text evidence="6">The sequence shown here is derived from an EMBL/GenBank/DDBJ whole genome shotgun (WGS) entry which is preliminary data.</text>
</comment>
<dbReference type="Gene3D" id="2.40.420.20">
    <property type="match status" value="1"/>
</dbReference>
<feature type="signal peptide" evidence="3">
    <location>
        <begin position="1"/>
        <end position="21"/>
    </location>
</feature>
<sequence>MTARRTGLPCALALASALALVACDAEDARGEAATEEAARVAVVAAEPARFGERFVLTGTFTADRATRLSPRVDGLVAQVHVDAGDRVRSGDVLLELDPAVGRQTLQRARAEAAEAAAALTEAERLYAQAERLGAAQYVAATQVEAREAEVRLARATLESARAVAREQAELLERHALPAPFDGVIAEKLTEVGEWVARSTPVLDLVALDRVRLDLRVPQERYAAIDGGVEIRVHADALDAGGLPARIGARVPVTDPDARTFLLRLLVEDPQGRLLPGASARAEIALPAREPALAVPRDALLRQPDGGYSLFVVEQAGTGLVARQRSVRLLRDQGDRVAVAEGLGDGERVVVRGNESLQDGQAVRLAER</sequence>
<gene>
    <name evidence="7" type="ORF">KB893_015735</name>
    <name evidence="6" type="ORF">KB893_04595</name>
</gene>
<dbReference type="AlphaFoldDB" id="A0A8J8AWP9"/>
<dbReference type="GO" id="GO:1990281">
    <property type="term" value="C:efflux pump complex"/>
    <property type="evidence" value="ECO:0007669"/>
    <property type="project" value="TreeGrafter"/>
</dbReference>
<evidence type="ECO:0000256" key="1">
    <source>
        <dbReference type="ARBA" id="ARBA00009477"/>
    </source>
</evidence>
<dbReference type="InterPro" id="IPR058792">
    <property type="entry name" value="Beta-barrel_RND_2"/>
</dbReference>
<dbReference type="Gene3D" id="2.40.30.170">
    <property type="match status" value="1"/>
</dbReference>
<dbReference type="InterPro" id="IPR006143">
    <property type="entry name" value="RND_pump_MFP"/>
</dbReference>
<feature type="coiled-coil region" evidence="2">
    <location>
        <begin position="102"/>
        <end position="174"/>
    </location>
</feature>
<proteinExistence type="inferred from homology"/>
<dbReference type="Proteomes" id="UP000675747">
    <property type="component" value="Unassembled WGS sequence"/>
</dbReference>
<keyword evidence="3" id="KW-0732">Signal</keyword>
<dbReference type="Pfam" id="PF25954">
    <property type="entry name" value="Beta-barrel_RND_2"/>
    <property type="match status" value="1"/>
</dbReference>
<keyword evidence="2" id="KW-0175">Coiled coil</keyword>
<dbReference type="NCBIfam" id="TIGR01730">
    <property type="entry name" value="RND_mfp"/>
    <property type="match status" value="1"/>
</dbReference>
<evidence type="ECO:0000256" key="3">
    <source>
        <dbReference type="SAM" id="SignalP"/>
    </source>
</evidence>
<dbReference type="Gene3D" id="1.10.287.470">
    <property type="entry name" value="Helix hairpin bin"/>
    <property type="match status" value="1"/>
</dbReference>